<organism evidence="1">
    <name type="scientific">Homo sapiens</name>
    <name type="common">Human</name>
    <dbReference type="NCBI Taxonomy" id="9606"/>
    <lineage>
        <taxon>Eukaryota</taxon>
        <taxon>Metazoa</taxon>
        <taxon>Chordata</taxon>
        <taxon>Craniata</taxon>
        <taxon>Vertebrata</taxon>
        <taxon>Euteleostomi</taxon>
        <taxon>Mammalia</taxon>
        <taxon>Eutheria</taxon>
        <taxon>Euarchontoglires</taxon>
        <taxon>Primates</taxon>
        <taxon>Haplorrhini</taxon>
        <taxon>Catarrhini</taxon>
        <taxon>Hominidae</taxon>
        <taxon>Homo</taxon>
    </lineage>
</organism>
<proteinExistence type="predicted"/>
<dbReference type="AlphaFoldDB" id="L8E835"/>
<sequence length="98" mass="10882">MLCMCGTHCSRGCECGCWMIMRRSVPGMRASFGRATTVCLLCRYFGSQQAAPIGCTGTCWRSWALRKTLRTWLRLMSTKGQWPVESWVEPCLPGAGGP</sequence>
<dbReference type="EMBL" id="HF583963">
    <property type="protein sequence ID" value="CCQ43460.1"/>
    <property type="molecule type" value="Genomic_DNA"/>
</dbReference>
<evidence type="ECO:0000313" key="1">
    <source>
        <dbReference type="EMBL" id="CCQ43460.1"/>
    </source>
</evidence>
<protein>
    <submittedName>
        <fullName evidence="1">Alternative protein CUL7</fullName>
    </submittedName>
</protein>
<name>L8E835_HUMAN</name>
<dbReference type="ChiTaRS" id="CUL7">
    <property type="organism name" value="human"/>
</dbReference>
<gene>
    <name evidence="1" type="primary">CUL7</name>
</gene>
<dbReference type="OrthoDB" id="9908599at2759"/>
<accession>L8E835</accession>
<reference evidence="1" key="1">
    <citation type="journal article" date="2013" name="PLoS ONE">
        <title>Direct detection of alternative open reading frames translation products in human significantly expands the proteome.</title>
        <authorList>
            <person name="Vanderperre B."/>
            <person name="Lucier J.-F."/>
            <person name="Motard J."/>
            <person name="Tremblay G."/>
            <person name="Vanderperre S."/>
            <person name="Wisztorski M."/>
            <person name="Salzet M."/>
            <person name="Boisvert F.-M."/>
            <person name="Roucou X."/>
        </authorList>
    </citation>
    <scope>NUCLEOTIDE SEQUENCE</scope>
</reference>